<evidence type="ECO:0000256" key="1">
    <source>
        <dbReference type="SAM" id="MobiDB-lite"/>
    </source>
</evidence>
<evidence type="ECO:0000313" key="4">
    <source>
        <dbReference type="Proteomes" id="UP000215902"/>
    </source>
</evidence>
<comment type="caution">
    <text evidence="3">The sequence shown here is derived from an EMBL/GenBank/DDBJ whole genome shotgun (WGS) entry which is preliminary data.</text>
</comment>
<keyword evidence="4" id="KW-1185">Reference proteome</keyword>
<feature type="transmembrane region" description="Helical" evidence="2">
    <location>
        <begin position="146"/>
        <end position="165"/>
    </location>
</feature>
<feature type="transmembrane region" description="Helical" evidence="2">
    <location>
        <begin position="177"/>
        <end position="196"/>
    </location>
</feature>
<gene>
    <name evidence="3" type="ORF">BOX15_Mlig008627g2</name>
</gene>
<name>A0A267GP08_9PLAT</name>
<feature type="region of interest" description="Disordered" evidence="1">
    <location>
        <begin position="320"/>
        <end position="354"/>
    </location>
</feature>
<keyword evidence="2" id="KW-0812">Transmembrane</keyword>
<proteinExistence type="predicted"/>
<keyword evidence="2" id="KW-1133">Transmembrane helix</keyword>
<organism evidence="3 4">
    <name type="scientific">Macrostomum lignano</name>
    <dbReference type="NCBI Taxonomy" id="282301"/>
    <lineage>
        <taxon>Eukaryota</taxon>
        <taxon>Metazoa</taxon>
        <taxon>Spiralia</taxon>
        <taxon>Lophotrochozoa</taxon>
        <taxon>Platyhelminthes</taxon>
        <taxon>Rhabditophora</taxon>
        <taxon>Macrostomorpha</taxon>
        <taxon>Macrostomida</taxon>
        <taxon>Macrostomidae</taxon>
        <taxon>Macrostomum</taxon>
    </lineage>
</organism>
<dbReference type="Proteomes" id="UP000215902">
    <property type="component" value="Unassembled WGS sequence"/>
</dbReference>
<dbReference type="AlphaFoldDB" id="A0A267GP08"/>
<sequence length="354" mass="39360">MLCRIYQRCHHSTQPFALLQHFANKSLPINFYNCASTSAYATTSLSCLTQSCAINRRQLSQASLTDQSSESKQLLSRQQQSKPKLHWTEEFRIRSPKVPLSRLQDEPVVAIDIESDAFNDRRIAFLLRRGILKVPLHPRMRGLGKILSYCGLFSLPYLMFCKWAGGTPLLGEMTTYAIPATVAGVCIGYLGINLALEKAYLANRIYSIALDENNPTMVYISTLPAGGWLHGQHRSYVTTIDNIVVDTENSSRNWAKLSFKAGGEGLSFSLPISKRKCFVVDGRAMSAFTSAIWSSSSAASAAKLSDMRGFDQVSLPNEREIDRHLDSLMTPENASQSSEKSEESNQNKEQKSTA</sequence>
<feature type="compositionally biased region" description="Basic and acidic residues" evidence="1">
    <location>
        <begin position="339"/>
        <end position="354"/>
    </location>
</feature>
<evidence type="ECO:0000256" key="2">
    <source>
        <dbReference type="SAM" id="Phobius"/>
    </source>
</evidence>
<protein>
    <submittedName>
        <fullName evidence="3">Uncharacterized protein</fullName>
    </submittedName>
</protein>
<evidence type="ECO:0000313" key="3">
    <source>
        <dbReference type="EMBL" id="PAA87029.1"/>
    </source>
</evidence>
<accession>A0A267GP08</accession>
<reference evidence="3 4" key="1">
    <citation type="submission" date="2017-06" db="EMBL/GenBank/DDBJ databases">
        <title>A platform for efficient transgenesis in Macrostomum lignano, a flatworm model organism for stem cell research.</title>
        <authorList>
            <person name="Berezikov E."/>
        </authorList>
    </citation>
    <scope>NUCLEOTIDE SEQUENCE [LARGE SCALE GENOMIC DNA]</scope>
    <source>
        <strain evidence="3">DV1</strain>
        <tissue evidence="3">Whole organism</tissue>
    </source>
</reference>
<dbReference type="EMBL" id="NIVC01000251">
    <property type="protein sequence ID" value="PAA87029.1"/>
    <property type="molecule type" value="Genomic_DNA"/>
</dbReference>
<keyword evidence="2" id="KW-0472">Membrane</keyword>